<evidence type="ECO:0000313" key="2">
    <source>
        <dbReference type="EMBL" id="QXN88465.1"/>
    </source>
</evidence>
<evidence type="ECO:0000256" key="1">
    <source>
        <dbReference type="ARBA" id="ARBA00023239"/>
    </source>
</evidence>
<keyword evidence="1" id="KW-0456">Lyase</keyword>
<dbReference type="PANTHER" id="PTHR30272">
    <property type="entry name" value="3-HYDROXYACYL-[ACYL-CARRIER-PROTEIN] DEHYDRATASE"/>
    <property type="match status" value="1"/>
</dbReference>
<evidence type="ECO:0000313" key="3">
    <source>
        <dbReference type="Proteomes" id="UP000694257"/>
    </source>
</evidence>
<dbReference type="PANTHER" id="PTHR30272:SF1">
    <property type="entry name" value="3-HYDROXYACYL-[ACYL-CARRIER-PROTEIN] DEHYDRATASE"/>
    <property type="match status" value="1"/>
</dbReference>
<reference evidence="2 3" key="1">
    <citation type="submission" date="2021-07" db="EMBL/GenBank/DDBJ databases">
        <title>Whole Genome Sequence of Nocardia Iowensis.</title>
        <authorList>
            <person name="Lamm A."/>
            <person name="Collins-Fairclough A.M."/>
            <person name="Bunk B."/>
            <person name="Sproer C."/>
        </authorList>
    </citation>
    <scope>NUCLEOTIDE SEQUENCE [LARGE SCALE GENOMIC DNA]</scope>
    <source>
        <strain evidence="2 3">NRRL 5646</strain>
    </source>
</reference>
<keyword evidence="3" id="KW-1185">Reference proteome</keyword>
<accession>A0ABX8RFT8</accession>
<dbReference type="EMBL" id="CP078145">
    <property type="protein sequence ID" value="QXN88465.1"/>
    <property type="molecule type" value="Genomic_DNA"/>
</dbReference>
<name>A0ABX8RFT8_NOCIO</name>
<organism evidence="2 3">
    <name type="scientific">Nocardia iowensis</name>
    <dbReference type="NCBI Taxonomy" id="204891"/>
    <lineage>
        <taxon>Bacteria</taxon>
        <taxon>Bacillati</taxon>
        <taxon>Actinomycetota</taxon>
        <taxon>Actinomycetes</taxon>
        <taxon>Mycobacteriales</taxon>
        <taxon>Nocardiaceae</taxon>
        <taxon>Nocardia</taxon>
    </lineage>
</organism>
<dbReference type="Proteomes" id="UP000694257">
    <property type="component" value="Chromosome"/>
</dbReference>
<evidence type="ECO:0008006" key="4">
    <source>
        <dbReference type="Google" id="ProtNLM"/>
    </source>
</evidence>
<sequence>MTRELIMRDHGQIRRLLPQRYPMLLLDQVLDLVPGESVHAIKAVTACEPCYQGIAETADSDAWAYPVSLLLESFGQAAALLWIAGRESAADGVLLFGAARNCRIHSAAYPGDLLCHRICLDAQIGDTAFASGTTSIGDRLVAEVGTFAATVRPSSAVRPHIKNRENVTEREAE</sequence>
<dbReference type="RefSeq" id="WP_218469348.1">
    <property type="nucleotide sequence ID" value="NZ_BAABJN010000008.1"/>
</dbReference>
<gene>
    <name evidence="2" type="ORF">KV110_22980</name>
</gene>
<proteinExistence type="predicted"/>
<dbReference type="InterPro" id="IPR013114">
    <property type="entry name" value="FabA_FabZ"/>
</dbReference>
<protein>
    <recommendedName>
        <fullName evidence="4">Beta-hydroxyacyl-ACP dehydratase</fullName>
    </recommendedName>
</protein>